<dbReference type="EMBL" id="JAWDKC010000011">
    <property type="protein sequence ID" value="MDV0444856.1"/>
    <property type="molecule type" value="Genomic_DNA"/>
</dbReference>
<keyword evidence="3" id="KW-1185">Reference proteome</keyword>
<evidence type="ECO:0000313" key="2">
    <source>
        <dbReference type="EMBL" id="MDV0444856.1"/>
    </source>
</evidence>
<proteinExistence type="predicted"/>
<reference evidence="2 3" key="1">
    <citation type="submission" date="2023-06" db="EMBL/GenBank/DDBJ databases">
        <title>Genome sequence of Methanimicrococcus sp. At1.</title>
        <authorList>
            <person name="Protasov E."/>
            <person name="Platt K."/>
            <person name="Poehlein A."/>
            <person name="Daniel R."/>
            <person name="Brune A."/>
        </authorList>
    </citation>
    <scope>NUCLEOTIDE SEQUENCE [LARGE SCALE GENOMIC DNA]</scope>
    <source>
        <strain evidence="2 3">At1</strain>
    </source>
</reference>
<gene>
    <name evidence="2" type="ORF">MmiAt1_04000</name>
</gene>
<keyword evidence="1" id="KW-0472">Membrane</keyword>
<dbReference type="RefSeq" id="WP_318785267.1">
    <property type="nucleotide sequence ID" value="NZ_JAWDKC010000011.1"/>
</dbReference>
<comment type="caution">
    <text evidence="2">The sequence shown here is derived from an EMBL/GenBank/DDBJ whole genome shotgun (WGS) entry which is preliminary data.</text>
</comment>
<name>A0ABU3VN71_9EURY</name>
<evidence type="ECO:0000313" key="3">
    <source>
        <dbReference type="Proteomes" id="UP001272052"/>
    </source>
</evidence>
<dbReference type="Proteomes" id="UP001272052">
    <property type="component" value="Unassembled WGS sequence"/>
</dbReference>
<evidence type="ECO:0000256" key="1">
    <source>
        <dbReference type="SAM" id="Phobius"/>
    </source>
</evidence>
<accession>A0ABU3VN71</accession>
<feature type="transmembrane region" description="Helical" evidence="1">
    <location>
        <begin position="12"/>
        <end position="35"/>
    </location>
</feature>
<protein>
    <submittedName>
        <fullName evidence="2">Uncharacterized protein</fullName>
    </submittedName>
</protein>
<keyword evidence="1" id="KW-0812">Transmembrane</keyword>
<sequence length="114" mass="12160">MNKKSKGLKILIIVGLIITIAGLILAMVGFGLGGFKSIESGPDGFYVSDFGFGVTGKEKINTGELSNVNVEKNLKSAFKESNATTGSKNDDTEKQSNGWINAVRLSFLSFFSGF</sequence>
<keyword evidence="1" id="KW-1133">Transmembrane helix</keyword>
<organism evidence="2 3">
    <name type="scientific">Methanimicrococcus hacksteinii</name>
    <dbReference type="NCBI Taxonomy" id="3028293"/>
    <lineage>
        <taxon>Archaea</taxon>
        <taxon>Methanobacteriati</taxon>
        <taxon>Methanobacteriota</taxon>
        <taxon>Stenosarchaea group</taxon>
        <taxon>Methanomicrobia</taxon>
        <taxon>Methanosarcinales</taxon>
        <taxon>Methanosarcinaceae</taxon>
        <taxon>Methanimicrococcus</taxon>
    </lineage>
</organism>